<feature type="transmembrane region" description="Helical" evidence="8">
    <location>
        <begin position="188"/>
        <end position="218"/>
    </location>
</feature>
<feature type="transmembrane region" description="Helical" evidence="8">
    <location>
        <begin position="268"/>
        <end position="288"/>
    </location>
</feature>
<feature type="transmembrane region" description="Helical" evidence="8">
    <location>
        <begin position="12"/>
        <end position="34"/>
    </location>
</feature>
<feature type="transmembrane region" description="Helical" evidence="8">
    <location>
        <begin position="147"/>
        <end position="168"/>
    </location>
</feature>
<keyword evidence="5 8" id="KW-0812">Transmembrane</keyword>
<proteinExistence type="inferred from homology"/>
<keyword evidence="4" id="KW-1003">Cell membrane</keyword>
<evidence type="ECO:0000313" key="9">
    <source>
        <dbReference type="EMBL" id="GGD01448.1"/>
    </source>
</evidence>
<evidence type="ECO:0000313" key="10">
    <source>
        <dbReference type="Proteomes" id="UP000642571"/>
    </source>
</evidence>
<gene>
    <name evidence="9" type="ORF">GCM10011389_05980</name>
</gene>
<evidence type="ECO:0000256" key="5">
    <source>
        <dbReference type="ARBA" id="ARBA00022692"/>
    </source>
</evidence>
<evidence type="ECO:0000256" key="6">
    <source>
        <dbReference type="ARBA" id="ARBA00022989"/>
    </source>
</evidence>
<feature type="transmembrane region" description="Helical" evidence="8">
    <location>
        <begin position="412"/>
        <end position="436"/>
    </location>
</feature>
<feature type="transmembrane region" description="Helical" evidence="8">
    <location>
        <begin position="349"/>
        <end position="375"/>
    </location>
</feature>
<accession>A0ABQ1PQZ3</accession>
<keyword evidence="3" id="KW-0813">Transport</keyword>
<dbReference type="EMBL" id="BMIN01000002">
    <property type="protein sequence ID" value="GGD01448.1"/>
    <property type="molecule type" value="Genomic_DNA"/>
</dbReference>
<keyword evidence="7 8" id="KW-0472">Membrane</keyword>
<dbReference type="Proteomes" id="UP000642571">
    <property type="component" value="Unassembled WGS sequence"/>
</dbReference>
<feature type="transmembrane region" description="Helical" evidence="8">
    <location>
        <begin position="474"/>
        <end position="497"/>
    </location>
</feature>
<feature type="transmembrane region" description="Helical" evidence="8">
    <location>
        <begin position="448"/>
        <end position="468"/>
    </location>
</feature>
<dbReference type="Pfam" id="PF02028">
    <property type="entry name" value="BCCT"/>
    <property type="match status" value="1"/>
</dbReference>
<feature type="transmembrane region" description="Helical" evidence="8">
    <location>
        <begin position="93"/>
        <end position="112"/>
    </location>
</feature>
<keyword evidence="10" id="KW-1185">Reference proteome</keyword>
<comment type="similarity">
    <text evidence="2">Belongs to the BCCT transporter (TC 2.A.15) family.</text>
</comment>
<feature type="transmembrane region" description="Helical" evidence="8">
    <location>
        <begin position="315"/>
        <end position="337"/>
    </location>
</feature>
<evidence type="ECO:0000256" key="3">
    <source>
        <dbReference type="ARBA" id="ARBA00022448"/>
    </source>
</evidence>
<protein>
    <submittedName>
        <fullName evidence="9">Glycine/betaine ABC transporter</fullName>
    </submittedName>
</protein>
<evidence type="ECO:0000256" key="1">
    <source>
        <dbReference type="ARBA" id="ARBA00004651"/>
    </source>
</evidence>
<comment type="subcellular location">
    <subcellularLocation>
        <location evidence="1">Cell membrane</location>
        <topology evidence="1">Multi-pass membrane protein</topology>
    </subcellularLocation>
</comment>
<organism evidence="9 10">
    <name type="scientific">Pontibacillus salipaludis</name>
    <dbReference type="NCBI Taxonomy" id="1697394"/>
    <lineage>
        <taxon>Bacteria</taxon>
        <taxon>Bacillati</taxon>
        <taxon>Bacillota</taxon>
        <taxon>Bacilli</taxon>
        <taxon>Bacillales</taxon>
        <taxon>Bacillaceae</taxon>
        <taxon>Pontibacillus</taxon>
    </lineage>
</organism>
<feature type="transmembrane region" description="Helical" evidence="8">
    <location>
        <begin position="54"/>
        <end position="72"/>
    </location>
</feature>
<name>A0ABQ1PQZ3_9BACI</name>
<evidence type="ECO:0000256" key="2">
    <source>
        <dbReference type="ARBA" id="ARBA00005658"/>
    </source>
</evidence>
<dbReference type="InterPro" id="IPR000060">
    <property type="entry name" value="BCCT_transptr"/>
</dbReference>
<evidence type="ECO:0000256" key="7">
    <source>
        <dbReference type="ARBA" id="ARBA00023136"/>
    </source>
</evidence>
<feature type="transmembrane region" description="Helical" evidence="8">
    <location>
        <begin position="238"/>
        <end position="256"/>
    </location>
</feature>
<keyword evidence="6 8" id="KW-1133">Transmembrane helix</keyword>
<dbReference type="PANTHER" id="PTHR30047">
    <property type="entry name" value="HIGH-AFFINITY CHOLINE TRANSPORT PROTEIN-RELATED"/>
    <property type="match status" value="1"/>
</dbReference>
<evidence type="ECO:0000256" key="4">
    <source>
        <dbReference type="ARBA" id="ARBA00022475"/>
    </source>
</evidence>
<sequence>MSKQEEKTSKIDWPVFGISGGLLVAFVIAGIINLDFVKTFVNEGFAWSVKYFGAFWQVLMLLNFIVALYVAFSKYGQVKLGNMEKPEMNTFKWLSIIMATLLAGGGVFWAAAEPMYHFMTVPPINSGIEAMTPEAIMPALAQSFMHWGFLAWAILGTLSAIVMMYGYYHKGMPMKPRTLLYPLFGEKLRTSVVGTIIDAAAIIAVAAGTIGPIGFLGLQASYGLEALFGIPDTYTTQLAIIIGLVVVATISAITGIHKGIQALSSFNVRLAIGLILFVVIFGPGGFIIDKFISSFGFYAENFITMSTFRADTGWLGSWTVFFWGWFIGYAPMMAILVSRISRGRTIREIILAVGVIAPLVTTFWFTVVGGAGIFYEMDVAGSVSEQLTEGGMPAAMIAITEQLPLASIISPLFLLLTIIFVITTGDSMSYTIAMAVSGEGDPKVSLRVFWSILMGAIAAILLFIGGGGDGGINALQSFIVVTAVPVSIFLFPIIWLAPKVSKELYQDEKLR</sequence>
<dbReference type="PANTHER" id="PTHR30047:SF7">
    <property type="entry name" value="HIGH-AFFINITY CHOLINE TRANSPORT PROTEIN"/>
    <property type="match status" value="1"/>
</dbReference>
<comment type="caution">
    <text evidence="9">The sequence shown here is derived from an EMBL/GenBank/DDBJ whole genome shotgun (WGS) entry which is preliminary data.</text>
</comment>
<evidence type="ECO:0000256" key="8">
    <source>
        <dbReference type="SAM" id="Phobius"/>
    </source>
</evidence>
<reference evidence="10" key="1">
    <citation type="journal article" date="2019" name="Int. J. Syst. Evol. Microbiol.">
        <title>The Global Catalogue of Microorganisms (GCM) 10K type strain sequencing project: providing services to taxonomists for standard genome sequencing and annotation.</title>
        <authorList>
            <consortium name="The Broad Institute Genomics Platform"/>
            <consortium name="The Broad Institute Genome Sequencing Center for Infectious Disease"/>
            <person name="Wu L."/>
            <person name="Ma J."/>
        </authorList>
    </citation>
    <scope>NUCLEOTIDE SEQUENCE [LARGE SCALE GENOMIC DNA]</scope>
    <source>
        <strain evidence="10">CGMCC 1.15353</strain>
    </source>
</reference>